<feature type="domain" description="DUF4132" evidence="1">
    <location>
        <begin position="305"/>
        <end position="485"/>
    </location>
</feature>
<dbReference type="Pfam" id="PF24879">
    <property type="entry name" value="DUF7737"/>
    <property type="match status" value="1"/>
</dbReference>
<gene>
    <name evidence="3" type="ORF">H8B15_14405</name>
</gene>
<dbReference type="InterPro" id="IPR025406">
    <property type="entry name" value="DUF4132"/>
</dbReference>
<proteinExistence type="predicted"/>
<dbReference type="Pfam" id="PF13569">
    <property type="entry name" value="DUF4132"/>
    <property type="match status" value="1"/>
</dbReference>
<reference evidence="3 4" key="1">
    <citation type="submission" date="2020-08" db="EMBL/GenBank/DDBJ databases">
        <title>Hymenobacter sp.</title>
        <authorList>
            <person name="Kim M.K."/>
        </authorList>
    </citation>
    <scope>NUCLEOTIDE SEQUENCE [LARGE SCALE GENOMIC DNA]</scope>
    <source>
        <strain evidence="3 4">BT507</strain>
    </source>
</reference>
<name>A0ABR7MNI9_9BACT</name>
<keyword evidence="4" id="KW-1185">Reference proteome</keyword>
<evidence type="ECO:0000313" key="4">
    <source>
        <dbReference type="Proteomes" id="UP000622017"/>
    </source>
</evidence>
<protein>
    <submittedName>
        <fullName evidence="3">DUF4132 domain-containing protein</fullName>
    </submittedName>
</protein>
<sequence>MLTLSQVEKLAAKEEISEALIAYLKQLRLRGVSSSDNRLGNLRAKIQDILRASGVAELPVVVFPTDDLFGVALNEFVQGLHGSDADGSWLRLLQLCQNVSGAQPTGKFQKAAAAAVAAVGAEKVAAQYEVWLNGLTKLPVQELNRTQHYGSYTYTHTEWHFLSTPNQEVVKGLLWTSGLLPSAALPHYIAELAAKCYRKTPGKGPLAPGLGNACLWALAQRGQAGVTHLSRLHSIVKQSNTKNLIGRYLETASLALGMTPAELEDMAVPDCGLAHGRALHELGDYRAVLQLHTGKVEVQWSKGDKSMKAVPAALKRTHAEELRALKLVQAQAQHTYTTQRDRLDRSYIIDRRITWPRFQCYYLEHGLMGELTRPLIWRFHRPDGTHHDALWLDDAWRTAQKETLPEPNEADTVQLWHPVLSTTDEVLAWRNLLDSIQLRQPFKQAYREVYLLTPPEERTRTYSNRMAAHVLRQHQFSALARGRGWNYRLMGNYDKGYESDSTTLELPTHGLEAQFWVSEVNADGAWNEAGIWNYVSTDQVRFVNDHGPVPLPEVPPLVFSEVMRDVDLFVGVASVGNDPLWRDNGGLVQYRDYWQNYSFGELGEVAKTRKAALERLVPRMQLGKVSQINGNFLEVKGKLRTYKIHLGSGNILMTPNDQYLCIVPDRSTKTVTATGVFLPFEGDAILSIILSKAMLLMTDDQITDQTIVRQIRHR</sequence>
<accession>A0ABR7MNI9</accession>
<evidence type="ECO:0000259" key="1">
    <source>
        <dbReference type="Pfam" id="PF13569"/>
    </source>
</evidence>
<evidence type="ECO:0000313" key="3">
    <source>
        <dbReference type="EMBL" id="MBC6612117.1"/>
    </source>
</evidence>
<dbReference type="RefSeq" id="WP_187320378.1">
    <property type="nucleotide sequence ID" value="NZ_JACSCY010000012.1"/>
</dbReference>
<dbReference type="EMBL" id="JACSCY010000012">
    <property type="protein sequence ID" value="MBC6612117.1"/>
    <property type="molecule type" value="Genomic_DNA"/>
</dbReference>
<feature type="domain" description="DUF7737" evidence="2">
    <location>
        <begin position="606"/>
        <end position="711"/>
    </location>
</feature>
<dbReference type="InterPro" id="IPR056639">
    <property type="entry name" value="DUF7737"/>
</dbReference>
<organism evidence="3 4">
    <name type="scientific">Hymenobacter citatus</name>
    <dbReference type="NCBI Taxonomy" id="2763506"/>
    <lineage>
        <taxon>Bacteria</taxon>
        <taxon>Pseudomonadati</taxon>
        <taxon>Bacteroidota</taxon>
        <taxon>Cytophagia</taxon>
        <taxon>Cytophagales</taxon>
        <taxon>Hymenobacteraceae</taxon>
        <taxon>Hymenobacter</taxon>
    </lineage>
</organism>
<comment type="caution">
    <text evidence="3">The sequence shown here is derived from an EMBL/GenBank/DDBJ whole genome shotgun (WGS) entry which is preliminary data.</text>
</comment>
<dbReference type="Proteomes" id="UP000622017">
    <property type="component" value="Unassembled WGS sequence"/>
</dbReference>
<evidence type="ECO:0000259" key="2">
    <source>
        <dbReference type="Pfam" id="PF24879"/>
    </source>
</evidence>